<evidence type="ECO:0000313" key="1">
    <source>
        <dbReference type="EMBL" id="KGB93596.1"/>
    </source>
</evidence>
<proteinExistence type="predicted"/>
<sequence>MPHTRGEVDVIAAGTSRFVVDGSECDVVIGDALFVHAHAGHRFSCFTDDFSTWVFSFFCGAEDRERGA</sequence>
<dbReference type="Proteomes" id="UP000029575">
    <property type="component" value="Unassembled WGS sequence"/>
</dbReference>
<gene>
    <name evidence="1" type="ORF">DM43_1275</name>
</gene>
<dbReference type="RefSeq" id="WP_230624803.1">
    <property type="nucleotide sequence ID" value="NZ_KN150853.1"/>
</dbReference>
<dbReference type="AlphaFoldDB" id="A0AA88YZ82"/>
<name>A0AA88YZ82_BURCE</name>
<comment type="caution">
    <text evidence="1">The sequence shown here is derived from an EMBL/GenBank/DDBJ whole genome shotgun (WGS) entry which is preliminary data.</text>
</comment>
<protein>
    <recommendedName>
        <fullName evidence="3">Cupin domain-containing protein</fullName>
    </recommendedName>
</protein>
<reference evidence="1 2" key="1">
    <citation type="submission" date="2014-06" db="EMBL/GenBank/DDBJ databases">
        <authorList>
            <person name="Bishop-Lilly K.A."/>
            <person name="Broomall S.M."/>
            <person name="Chain P.S."/>
            <person name="Chertkov O."/>
            <person name="Coyne S.R."/>
            <person name="Daligault H.E."/>
            <person name="Davenport K.W."/>
            <person name="Erkkila T."/>
            <person name="Frey K.G."/>
            <person name="Gibbons H.S."/>
            <person name="Gu W."/>
            <person name="Jaissle J."/>
            <person name="Johnson S.L."/>
            <person name="Koroleva G.I."/>
            <person name="Ladner J.T."/>
            <person name="Lo C.-C."/>
            <person name="Minogue T.D."/>
            <person name="Munk C."/>
            <person name="Palacios G.F."/>
            <person name="Redden C.L."/>
            <person name="Rosenzweig C.N."/>
            <person name="Scholz M.B."/>
            <person name="Teshima H."/>
            <person name="Xu Y."/>
        </authorList>
    </citation>
    <scope>NUCLEOTIDE SEQUENCE [LARGE SCALE GENOMIC DNA]</scope>
    <source>
        <strain evidence="1 2">DWS 37UF10B-2</strain>
    </source>
</reference>
<accession>A0AA88YZ82</accession>
<dbReference type="SUPFAM" id="SSF51182">
    <property type="entry name" value="RmlC-like cupins"/>
    <property type="match status" value="1"/>
</dbReference>
<dbReference type="EMBL" id="JPGD01000006">
    <property type="protein sequence ID" value="KGB93596.1"/>
    <property type="molecule type" value="Genomic_DNA"/>
</dbReference>
<evidence type="ECO:0000313" key="2">
    <source>
        <dbReference type="Proteomes" id="UP000029575"/>
    </source>
</evidence>
<evidence type="ECO:0008006" key="3">
    <source>
        <dbReference type="Google" id="ProtNLM"/>
    </source>
</evidence>
<organism evidence="1 2">
    <name type="scientific">Burkholderia cepacia</name>
    <name type="common">Pseudomonas cepacia</name>
    <dbReference type="NCBI Taxonomy" id="292"/>
    <lineage>
        <taxon>Bacteria</taxon>
        <taxon>Pseudomonadati</taxon>
        <taxon>Pseudomonadota</taxon>
        <taxon>Betaproteobacteria</taxon>
        <taxon>Burkholderiales</taxon>
        <taxon>Burkholderiaceae</taxon>
        <taxon>Burkholderia</taxon>
        <taxon>Burkholderia cepacia complex</taxon>
    </lineage>
</organism>
<dbReference type="InterPro" id="IPR011051">
    <property type="entry name" value="RmlC_Cupin_sf"/>
</dbReference>